<reference evidence="1 2" key="1">
    <citation type="journal article" date="2018" name="Sci. Rep.">
        <title>Genomic signatures of local adaptation to the degree of environmental predictability in rotifers.</title>
        <authorList>
            <person name="Franch-Gras L."/>
            <person name="Hahn C."/>
            <person name="Garcia-Roger E.M."/>
            <person name="Carmona M.J."/>
            <person name="Serra M."/>
            <person name="Gomez A."/>
        </authorList>
    </citation>
    <scope>NUCLEOTIDE SEQUENCE [LARGE SCALE GENOMIC DNA]</scope>
    <source>
        <strain evidence="1">HYR1</strain>
    </source>
</reference>
<sequence>MSSDTKNFCALANIKLKILVSAFVCQLGHTSVLGRELIVEQIGQVTWNLFTVLQTRLNSLRNIDDIRYIVVLVHVRVLAVDLIQKTRVISQILDQNLEQLSVLLFVYVAVVENVRRAKSAHSALARFLERKAVRTGRRGTAIDSAQRPFDRKTN</sequence>
<accession>A0A3M7RD64</accession>
<proteinExistence type="predicted"/>
<protein>
    <submittedName>
        <fullName evidence="1">Uncharacterized protein</fullName>
    </submittedName>
</protein>
<evidence type="ECO:0000313" key="2">
    <source>
        <dbReference type="Proteomes" id="UP000276133"/>
    </source>
</evidence>
<dbReference type="EMBL" id="REGN01003707">
    <property type="protein sequence ID" value="RNA21225.1"/>
    <property type="molecule type" value="Genomic_DNA"/>
</dbReference>
<evidence type="ECO:0000313" key="1">
    <source>
        <dbReference type="EMBL" id="RNA21225.1"/>
    </source>
</evidence>
<comment type="caution">
    <text evidence="1">The sequence shown here is derived from an EMBL/GenBank/DDBJ whole genome shotgun (WGS) entry which is preliminary data.</text>
</comment>
<dbReference type="AlphaFoldDB" id="A0A3M7RD64"/>
<organism evidence="1 2">
    <name type="scientific">Brachionus plicatilis</name>
    <name type="common">Marine rotifer</name>
    <name type="synonym">Brachionus muelleri</name>
    <dbReference type="NCBI Taxonomy" id="10195"/>
    <lineage>
        <taxon>Eukaryota</taxon>
        <taxon>Metazoa</taxon>
        <taxon>Spiralia</taxon>
        <taxon>Gnathifera</taxon>
        <taxon>Rotifera</taxon>
        <taxon>Eurotatoria</taxon>
        <taxon>Monogononta</taxon>
        <taxon>Pseudotrocha</taxon>
        <taxon>Ploima</taxon>
        <taxon>Brachionidae</taxon>
        <taxon>Brachionus</taxon>
    </lineage>
</organism>
<name>A0A3M7RD64_BRAPC</name>
<gene>
    <name evidence="1" type="ORF">BpHYR1_007627</name>
</gene>
<keyword evidence="2" id="KW-1185">Reference proteome</keyword>
<dbReference type="Proteomes" id="UP000276133">
    <property type="component" value="Unassembled WGS sequence"/>
</dbReference>